<dbReference type="GO" id="GO:0003676">
    <property type="term" value="F:nucleic acid binding"/>
    <property type="evidence" value="ECO:0007669"/>
    <property type="project" value="InterPro"/>
</dbReference>
<sequence length="142" mass="16483">MSKRKSKAWGSQRSKAKDIRMHCQGKGHWKRETHNSSPIKCCKRSRSLTKDEMILRLGDGKAVAAEAIGSVKLPISHHVRVMRYKFEAFRRFKEYRLAVENQTGRKIKALRLDRGGEYLSGEFIHYLEENGILSQWTLPRTP</sequence>
<dbReference type="InterPro" id="IPR039537">
    <property type="entry name" value="Retrotran_Ty1/copia-like"/>
</dbReference>
<organism evidence="1">
    <name type="scientific">Sesamum radiatum</name>
    <name type="common">Black benniseed</name>
    <dbReference type="NCBI Taxonomy" id="300843"/>
    <lineage>
        <taxon>Eukaryota</taxon>
        <taxon>Viridiplantae</taxon>
        <taxon>Streptophyta</taxon>
        <taxon>Embryophyta</taxon>
        <taxon>Tracheophyta</taxon>
        <taxon>Spermatophyta</taxon>
        <taxon>Magnoliopsida</taxon>
        <taxon>eudicotyledons</taxon>
        <taxon>Gunneridae</taxon>
        <taxon>Pentapetalae</taxon>
        <taxon>asterids</taxon>
        <taxon>lamiids</taxon>
        <taxon>Lamiales</taxon>
        <taxon>Pedaliaceae</taxon>
        <taxon>Sesamum</taxon>
    </lineage>
</organism>
<dbReference type="PANTHER" id="PTHR42648">
    <property type="entry name" value="TRANSPOSASE, PUTATIVE-RELATED"/>
    <property type="match status" value="1"/>
</dbReference>
<dbReference type="InterPro" id="IPR012337">
    <property type="entry name" value="RNaseH-like_sf"/>
</dbReference>
<proteinExistence type="predicted"/>
<dbReference type="SUPFAM" id="SSF53098">
    <property type="entry name" value="Ribonuclease H-like"/>
    <property type="match status" value="1"/>
</dbReference>
<gene>
    <name evidence="1" type="ORF">Sradi_6861200</name>
</gene>
<evidence type="ECO:0000313" key="1">
    <source>
        <dbReference type="EMBL" id="KAL0294918.1"/>
    </source>
</evidence>
<protein>
    <submittedName>
        <fullName evidence="1">Retrovirus-related Pol polyprotein from transposon TNT 1-94</fullName>
    </submittedName>
</protein>
<dbReference type="PANTHER" id="PTHR42648:SF27">
    <property type="entry name" value="RNA-DIRECTED DNA POLYMERASE"/>
    <property type="match status" value="1"/>
</dbReference>
<dbReference type="InterPro" id="IPR036397">
    <property type="entry name" value="RNaseH_sf"/>
</dbReference>
<accession>A0AAW2JLQ0</accession>
<reference evidence="1" key="1">
    <citation type="submission" date="2020-06" db="EMBL/GenBank/DDBJ databases">
        <authorList>
            <person name="Li T."/>
            <person name="Hu X."/>
            <person name="Zhang T."/>
            <person name="Song X."/>
            <person name="Zhang H."/>
            <person name="Dai N."/>
            <person name="Sheng W."/>
            <person name="Hou X."/>
            <person name="Wei L."/>
        </authorList>
    </citation>
    <scope>NUCLEOTIDE SEQUENCE</scope>
    <source>
        <strain evidence="1">G02</strain>
        <tissue evidence="1">Leaf</tissue>
    </source>
</reference>
<dbReference type="EMBL" id="JACGWJ010000116">
    <property type="protein sequence ID" value="KAL0294918.1"/>
    <property type="molecule type" value="Genomic_DNA"/>
</dbReference>
<name>A0AAW2JLQ0_SESRA</name>
<dbReference type="Gene3D" id="3.30.420.10">
    <property type="entry name" value="Ribonuclease H-like superfamily/Ribonuclease H"/>
    <property type="match status" value="1"/>
</dbReference>
<dbReference type="AlphaFoldDB" id="A0AAW2JLQ0"/>
<comment type="caution">
    <text evidence="1">The sequence shown here is derived from an EMBL/GenBank/DDBJ whole genome shotgun (WGS) entry which is preliminary data.</text>
</comment>
<reference evidence="1" key="2">
    <citation type="journal article" date="2024" name="Plant">
        <title>Genomic evolution and insights into agronomic trait innovations of Sesamum species.</title>
        <authorList>
            <person name="Miao H."/>
            <person name="Wang L."/>
            <person name="Qu L."/>
            <person name="Liu H."/>
            <person name="Sun Y."/>
            <person name="Le M."/>
            <person name="Wang Q."/>
            <person name="Wei S."/>
            <person name="Zheng Y."/>
            <person name="Lin W."/>
            <person name="Duan Y."/>
            <person name="Cao H."/>
            <person name="Xiong S."/>
            <person name="Wang X."/>
            <person name="Wei L."/>
            <person name="Li C."/>
            <person name="Ma Q."/>
            <person name="Ju M."/>
            <person name="Zhao R."/>
            <person name="Li G."/>
            <person name="Mu C."/>
            <person name="Tian Q."/>
            <person name="Mei H."/>
            <person name="Zhang T."/>
            <person name="Gao T."/>
            <person name="Zhang H."/>
        </authorList>
    </citation>
    <scope>NUCLEOTIDE SEQUENCE</scope>
    <source>
        <strain evidence="1">G02</strain>
    </source>
</reference>